<evidence type="ECO:0000313" key="2">
    <source>
        <dbReference type="EMBL" id="KAL1628557.1"/>
    </source>
</evidence>
<feature type="transmembrane region" description="Helical" evidence="1">
    <location>
        <begin position="303"/>
        <end position="320"/>
    </location>
</feature>
<organism evidence="2 3">
    <name type="scientific">Neofusicoccum ribis</name>
    <dbReference type="NCBI Taxonomy" id="45134"/>
    <lineage>
        <taxon>Eukaryota</taxon>
        <taxon>Fungi</taxon>
        <taxon>Dikarya</taxon>
        <taxon>Ascomycota</taxon>
        <taxon>Pezizomycotina</taxon>
        <taxon>Dothideomycetes</taxon>
        <taxon>Dothideomycetes incertae sedis</taxon>
        <taxon>Botryosphaeriales</taxon>
        <taxon>Botryosphaeriaceae</taxon>
        <taxon>Neofusicoccum</taxon>
    </lineage>
</organism>
<feature type="transmembrane region" description="Helical" evidence="1">
    <location>
        <begin position="111"/>
        <end position="130"/>
    </location>
</feature>
<keyword evidence="1" id="KW-0472">Membrane</keyword>
<accession>A0ABR3SSG3</accession>
<dbReference type="PANTHER" id="PTHR18640">
    <property type="entry name" value="SOLUTE CARRIER FAMILY 10 MEMBER 7"/>
    <property type="match status" value="1"/>
</dbReference>
<feature type="transmembrane region" description="Helical" evidence="1">
    <location>
        <begin position="260"/>
        <end position="282"/>
    </location>
</feature>
<dbReference type="EMBL" id="JAJVDC020000061">
    <property type="protein sequence ID" value="KAL1628557.1"/>
    <property type="molecule type" value="Genomic_DNA"/>
</dbReference>
<dbReference type="InterPro" id="IPR016833">
    <property type="entry name" value="Put_Na-Bile_cotransptr"/>
</dbReference>
<reference evidence="2 3" key="1">
    <citation type="submission" date="2024-02" db="EMBL/GenBank/DDBJ databases">
        <title>De novo assembly and annotation of 12 fungi associated with fruit tree decline syndrome in Ontario, Canada.</title>
        <authorList>
            <person name="Sulman M."/>
            <person name="Ellouze W."/>
            <person name="Ilyukhin E."/>
        </authorList>
    </citation>
    <scope>NUCLEOTIDE SEQUENCE [LARGE SCALE GENOMIC DNA]</scope>
    <source>
        <strain evidence="2 3">M1-105</strain>
    </source>
</reference>
<feature type="transmembrane region" description="Helical" evidence="1">
    <location>
        <begin position="81"/>
        <end position="99"/>
    </location>
</feature>
<feature type="transmembrane region" description="Helical" evidence="1">
    <location>
        <begin position="151"/>
        <end position="172"/>
    </location>
</feature>
<proteinExistence type="predicted"/>
<keyword evidence="1" id="KW-1133">Transmembrane helix</keyword>
<dbReference type="Gene3D" id="1.20.1530.20">
    <property type="match status" value="1"/>
</dbReference>
<evidence type="ECO:0008006" key="4">
    <source>
        <dbReference type="Google" id="ProtNLM"/>
    </source>
</evidence>
<feature type="transmembrane region" description="Helical" evidence="1">
    <location>
        <begin position="192"/>
        <end position="211"/>
    </location>
</feature>
<dbReference type="InterPro" id="IPR038770">
    <property type="entry name" value="Na+/solute_symporter_sf"/>
</dbReference>
<evidence type="ECO:0000313" key="3">
    <source>
        <dbReference type="Proteomes" id="UP001521116"/>
    </source>
</evidence>
<keyword evidence="1" id="KW-0812">Transmembrane</keyword>
<dbReference type="PANTHER" id="PTHR18640:SF5">
    <property type="entry name" value="SODIUM_BILE ACID COTRANSPORTER 7"/>
    <property type="match status" value="1"/>
</dbReference>
<feature type="transmembrane region" description="Helical" evidence="1">
    <location>
        <begin position="50"/>
        <end position="69"/>
    </location>
</feature>
<evidence type="ECO:0000256" key="1">
    <source>
        <dbReference type="SAM" id="Phobius"/>
    </source>
</evidence>
<feature type="transmembrane region" description="Helical" evidence="1">
    <location>
        <begin position="223"/>
        <end position="240"/>
    </location>
</feature>
<dbReference type="Pfam" id="PF13593">
    <property type="entry name" value="SBF_like"/>
    <property type="match status" value="1"/>
</dbReference>
<name>A0ABR3SSG3_9PEZI</name>
<comment type="caution">
    <text evidence="2">The sequence shown here is derived from an EMBL/GenBank/DDBJ whole genome shotgun (WGS) entry which is preliminary data.</text>
</comment>
<sequence>MGPKSFLDGLLWLIKDQWFLITMLILILIASQAQVPESRQHMKQTVVQHLAPALIFFINGCTLPTKVLWENLTRWKLHIFIQTQCFLLTSAIAFGVVSITALNKTFMDPGLLNGIIILSCLPTTISFNVLMTRKSNGNTALTLTQSTIGNILGPFISTALIRVYTSTHAWYTSTLPEATGGYGETYRKVFKQLGLTLFLPLLVGQLILNTFPHPAKKVLTDWRMGKLASLALLLLIWQTYDSAFRTRAFATVPASNTIFLVFICVALFLIWMAVAIVTARVWCSKEDAISAAFTVPSKTPAMGVPLATIMFAGMSAVGASKLQVPMVVFQGVQTGCSCLASLPLRWWQRKGKAEDGEERTG</sequence>
<dbReference type="Proteomes" id="UP001521116">
    <property type="component" value="Unassembled WGS sequence"/>
</dbReference>
<protein>
    <recommendedName>
        <fullName evidence="4">Sodium bile acid symporter family protein</fullName>
    </recommendedName>
</protein>
<keyword evidence="3" id="KW-1185">Reference proteome</keyword>
<gene>
    <name evidence="2" type="ORF">SLS56_005789</name>
</gene>
<feature type="transmembrane region" description="Helical" evidence="1">
    <location>
        <begin position="12"/>
        <end position="30"/>
    </location>
</feature>